<proteinExistence type="predicted"/>
<keyword evidence="2" id="KW-1185">Reference proteome</keyword>
<dbReference type="SUPFAM" id="SSF48208">
    <property type="entry name" value="Six-hairpin glycosidases"/>
    <property type="match status" value="1"/>
</dbReference>
<dbReference type="Proteomes" id="UP000570474">
    <property type="component" value="Unassembled WGS sequence"/>
</dbReference>
<organism evidence="1 2">
    <name type="scientific">Chitinophaga varians</name>
    <dbReference type="NCBI Taxonomy" id="2202339"/>
    <lineage>
        <taxon>Bacteria</taxon>
        <taxon>Pseudomonadati</taxon>
        <taxon>Bacteroidota</taxon>
        <taxon>Chitinophagia</taxon>
        <taxon>Chitinophagales</taxon>
        <taxon>Chitinophagaceae</taxon>
        <taxon>Chitinophaga</taxon>
    </lineage>
</organism>
<dbReference type="InterPro" id="IPR008928">
    <property type="entry name" value="6-hairpin_glycosidase_sf"/>
</dbReference>
<evidence type="ECO:0008006" key="3">
    <source>
        <dbReference type="Google" id="ProtNLM"/>
    </source>
</evidence>
<evidence type="ECO:0000313" key="1">
    <source>
        <dbReference type="EMBL" id="NLR64955.1"/>
    </source>
</evidence>
<reference evidence="1 2" key="1">
    <citation type="submission" date="2020-04" db="EMBL/GenBank/DDBJ databases">
        <authorList>
            <person name="Yin C."/>
        </authorList>
    </citation>
    <scope>NUCLEOTIDE SEQUENCE [LARGE SCALE GENOMIC DNA]</scope>
    <source>
        <strain evidence="1 2">Ae27</strain>
    </source>
</reference>
<name>A0A847RVG8_9BACT</name>
<protein>
    <recommendedName>
        <fullName evidence="3">Six-hairpin glycosidase-like protein</fullName>
    </recommendedName>
</protein>
<dbReference type="AlphaFoldDB" id="A0A847RVG8"/>
<dbReference type="InterPro" id="IPR012341">
    <property type="entry name" value="6hp_glycosidase-like_sf"/>
</dbReference>
<sequence>MNYPAGYLICFSDIHDIMKTILKGLLAVALLCPYGGYAQTSDRWQIAPDGSILWNVSGNLPHGDHIEMAGKKVALWLQYGVDSSGASTITRTIVFPTYRLSPNKTETAMMYSIKDDMLPRFFINNKLWKQDVYNGGPVKALPEKVRSIRHMGVTTINSVLGNDGQVELRRTFFPSDILPLALEQLVFINHGQQPVFIEMESMQLERSPAESRTTNGPLHFAVRTAGAGRQEVGAGDSVRFVIGYSASRGNEAQPQINADAELAGRNARVSGILSLLRLETPDTLLNTAFAFAKIRATESIYLTKGGYLHGPGGLRYYAAIWANDQAEYVNPFFGFLGDSIALNSAMNAYRWFARYMNEDYKPIPSSIVAEGDGIWHGAKDRGDMAMIAYGASRYALAAGNADSARVLWPLIEWSLEYLRRQVNENGVVHSDSDELEGRFPAGKANLNTSALYYDALRSAVLLARQLHVPARDYAQRADALRKNIDRFFGATVEGFDTYRYYEENKVLRAWIATPLTTGLFDRKEGTIAALFSPRLWTEDGLASQSGDRTFWDRSTLYALRGVFAAGETAKAMDKLEYYSRRRLLGEHVPYPVEAYPEGNQRHLSAESGLYCRIFTEGMFGMRPTGFNSFDCTPRLPEGWDHMALRNIHAFGKVFDLEVKRKDKGRLLVKANGIDYTIKEGSTLPIILK</sequence>
<evidence type="ECO:0000313" key="2">
    <source>
        <dbReference type="Proteomes" id="UP000570474"/>
    </source>
</evidence>
<dbReference type="EMBL" id="JABAIA010000001">
    <property type="protein sequence ID" value="NLR64955.1"/>
    <property type="molecule type" value="Genomic_DNA"/>
</dbReference>
<gene>
    <name evidence="1" type="ORF">HGH92_11625</name>
</gene>
<dbReference type="GO" id="GO:0005975">
    <property type="term" value="P:carbohydrate metabolic process"/>
    <property type="evidence" value="ECO:0007669"/>
    <property type="project" value="InterPro"/>
</dbReference>
<dbReference type="Gene3D" id="1.50.10.10">
    <property type="match status" value="1"/>
</dbReference>
<accession>A0A847RVG8</accession>
<comment type="caution">
    <text evidence="1">The sequence shown here is derived from an EMBL/GenBank/DDBJ whole genome shotgun (WGS) entry which is preliminary data.</text>
</comment>